<evidence type="ECO:0000256" key="4">
    <source>
        <dbReference type="ARBA" id="ARBA00022692"/>
    </source>
</evidence>
<dbReference type="Proteomes" id="UP001595457">
    <property type="component" value="Unassembled WGS sequence"/>
</dbReference>
<evidence type="ECO:0000256" key="1">
    <source>
        <dbReference type="ARBA" id="ARBA00004141"/>
    </source>
</evidence>
<evidence type="ECO:0000256" key="5">
    <source>
        <dbReference type="ARBA" id="ARBA00022989"/>
    </source>
</evidence>
<keyword evidence="8" id="KW-0249">Electron transport</keyword>
<comment type="caution">
    <text evidence="8">Lacks conserved residue(s) required for the propagation of feature annotation.</text>
</comment>
<proteinExistence type="inferred from homology"/>
<dbReference type="PANTHER" id="PTHR36964">
    <property type="entry name" value="PROTEIN-METHIONINE-SULFOXIDE REDUCTASE HEME-BINDING SUBUNIT MSRQ"/>
    <property type="match status" value="1"/>
</dbReference>
<dbReference type="InterPro" id="IPR022837">
    <property type="entry name" value="MsrQ-like"/>
</dbReference>
<comment type="similarity">
    <text evidence="8">Belongs to the MsrQ family.</text>
</comment>
<gene>
    <name evidence="8 10" type="primary">msrQ</name>
    <name evidence="10" type="ORF">ACFOJE_14245</name>
</gene>
<evidence type="ECO:0000259" key="9">
    <source>
        <dbReference type="Pfam" id="PF01794"/>
    </source>
</evidence>
<keyword evidence="11" id="KW-1185">Reference proteome</keyword>
<dbReference type="Pfam" id="PF01794">
    <property type="entry name" value="Ferric_reduct"/>
    <property type="match status" value="1"/>
</dbReference>
<feature type="transmembrane region" description="Helical" evidence="8">
    <location>
        <begin position="170"/>
        <end position="187"/>
    </location>
</feature>
<evidence type="ECO:0000256" key="3">
    <source>
        <dbReference type="ARBA" id="ARBA00022617"/>
    </source>
</evidence>
<feature type="transmembrane region" description="Helical" evidence="8">
    <location>
        <begin position="148"/>
        <end position="164"/>
    </location>
</feature>
<dbReference type="PANTHER" id="PTHR36964:SF1">
    <property type="entry name" value="PROTEIN-METHIONINE-SULFOXIDE REDUCTASE HEME-BINDING SUBUNIT MSRQ"/>
    <property type="match status" value="1"/>
</dbReference>
<dbReference type="EMBL" id="JBHRSJ010000030">
    <property type="protein sequence ID" value="MFC2973364.1"/>
    <property type="molecule type" value="Genomic_DNA"/>
</dbReference>
<keyword evidence="8" id="KW-0288">FMN</keyword>
<keyword evidence="8" id="KW-1003">Cell membrane</keyword>
<dbReference type="InterPro" id="IPR013130">
    <property type="entry name" value="Fe3_Rdtase_TM_dom"/>
</dbReference>
<protein>
    <recommendedName>
        <fullName evidence="8">Protein-methionine-sulfoxide reductase heme-binding subunit MsrQ</fullName>
    </recommendedName>
    <alternativeName>
        <fullName evidence="8">Flavocytochrome MsrQ</fullName>
    </alternativeName>
</protein>
<dbReference type="NCBIfam" id="NF003831">
    <property type="entry name" value="PRK05419.1-2"/>
    <property type="match status" value="1"/>
</dbReference>
<name>A0ABV7AUY4_9GAMM</name>
<evidence type="ECO:0000313" key="10">
    <source>
        <dbReference type="EMBL" id="MFC2973364.1"/>
    </source>
</evidence>
<feature type="transmembrane region" description="Helical" evidence="8">
    <location>
        <begin position="75"/>
        <end position="97"/>
    </location>
</feature>
<evidence type="ECO:0000256" key="7">
    <source>
        <dbReference type="ARBA" id="ARBA00023136"/>
    </source>
</evidence>
<comment type="caution">
    <text evidence="10">The sequence shown here is derived from an EMBL/GenBank/DDBJ whole genome shotgun (WGS) entry which is preliminary data.</text>
</comment>
<keyword evidence="2 8" id="KW-0813">Transport</keyword>
<feature type="transmembrane region" description="Helical" evidence="8">
    <location>
        <begin position="43"/>
        <end position="63"/>
    </location>
</feature>
<feature type="domain" description="Ferric oxidoreductase" evidence="9">
    <location>
        <begin position="47"/>
        <end position="156"/>
    </location>
</feature>
<accession>A0ABV7AUY4</accession>
<evidence type="ECO:0000256" key="8">
    <source>
        <dbReference type="HAMAP-Rule" id="MF_01207"/>
    </source>
</evidence>
<comment type="function">
    <text evidence="8">Part of the MsrPQ system that repairs oxidized periplasmic proteins containing methionine sulfoxide residues (Met-O), using respiratory chain electrons. Thus protects these proteins from oxidative-stress damage caused by reactive species of oxygen and chlorine generated by the host defense mechanisms. MsrPQ is essential for the maintenance of envelope integrity under bleach stress, rescuing a wide series of structurally unrelated periplasmic proteins from methionine oxidation. MsrQ provides electrons for reduction to the reductase catalytic subunit MsrP, using the quinone pool of the respiratory chain.</text>
</comment>
<evidence type="ECO:0000256" key="2">
    <source>
        <dbReference type="ARBA" id="ARBA00022448"/>
    </source>
</evidence>
<organism evidence="10 11">
    <name type="scientific">Azotobacter bryophylli</name>
    <dbReference type="NCBI Taxonomy" id="1986537"/>
    <lineage>
        <taxon>Bacteria</taxon>
        <taxon>Pseudomonadati</taxon>
        <taxon>Pseudomonadota</taxon>
        <taxon>Gammaproteobacteria</taxon>
        <taxon>Pseudomonadales</taxon>
        <taxon>Pseudomonadaceae</taxon>
        <taxon>Azotobacter</taxon>
    </lineage>
</organism>
<comment type="subcellular location">
    <subcellularLocation>
        <location evidence="8">Cell membrane</location>
        <topology evidence="8">Multi-pass membrane protein</topology>
    </subcellularLocation>
    <subcellularLocation>
        <location evidence="1">Membrane</location>
        <topology evidence="1">Multi-pass membrane protein</topology>
    </subcellularLocation>
</comment>
<keyword evidence="3 8" id="KW-0349">Heme</keyword>
<comment type="cofactor">
    <cofactor evidence="8">
        <name>FMN</name>
        <dbReference type="ChEBI" id="CHEBI:58210"/>
    </cofactor>
    <text evidence="8">Binds 1 FMN per subunit.</text>
</comment>
<reference evidence="11" key="1">
    <citation type="journal article" date="2019" name="Int. J. Syst. Evol. Microbiol.">
        <title>The Global Catalogue of Microorganisms (GCM) 10K type strain sequencing project: providing services to taxonomists for standard genome sequencing and annotation.</title>
        <authorList>
            <consortium name="The Broad Institute Genomics Platform"/>
            <consortium name="The Broad Institute Genome Sequencing Center for Infectious Disease"/>
            <person name="Wu L."/>
            <person name="Ma J."/>
        </authorList>
    </citation>
    <scope>NUCLEOTIDE SEQUENCE [LARGE SCALE GENOMIC DNA]</scope>
    <source>
        <strain evidence="11">KCTC 62195</strain>
    </source>
</reference>
<feature type="transmembrane region" description="Helical" evidence="8">
    <location>
        <begin position="109"/>
        <end position="127"/>
    </location>
</feature>
<keyword evidence="6 8" id="KW-0408">Iron</keyword>
<comment type="cofactor">
    <cofactor evidence="8">
        <name>heme b</name>
        <dbReference type="ChEBI" id="CHEBI:60344"/>
    </cofactor>
    <text evidence="8">Binds 1 heme b (iron(II)-protoporphyrin IX) group per subunit.</text>
</comment>
<sequence>MKYRVWRGLVFVAALIPSLLWIYQAIGFDLGPDPAKTLLARLGLGGLMLLLITLSMTPLWRLTRWMGWMAVRRQLGLWAFAYALLHMLVYAVFLLGLDGGQLLKDLQRRPYILIGALALLVLLILAVTSNRFCMRKLGKRWKRLHRSVYAALILIVLHMFWVVRADLFEWLVYACLGLLLLLLRAPFFSSLTSRAPQGPGEPFSN</sequence>
<keyword evidence="8" id="KW-0285">Flavoprotein</keyword>
<dbReference type="HAMAP" id="MF_01207">
    <property type="entry name" value="MsrQ"/>
    <property type="match status" value="1"/>
</dbReference>
<comment type="subunit">
    <text evidence="8">Heterodimer of a catalytic subunit (MsrP) and a heme-binding subunit (MsrQ).</text>
</comment>
<keyword evidence="4 8" id="KW-0812">Transmembrane</keyword>
<keyword evidence="7 8" id="KW-0472">Membrane</keyword>
<evidence type="ECO:0000256" key="6">
    <source>
        <dbReference type="ARBA" id="ARBA00023004"/>
    </source>
</evidence>
<keyword evidence="8" id="KW-0479">Metal-binding</keyword>
<evidence type="ECO:0000313" key="11">
    <source>
        <dbReference type="Proteomes" id="UP001595457"/>
    </source>
</evidence>
<keyword evidence="5 8" id="KW-1133">Transmembrane helix</keyword>
<dbReference type="RefSeq" id="WP_377815064.1">
    <property type="nucleotide sequence ID" value="NZ_JBHRSJ010000030.1"/>
</dbReference>